<dbReference type="FunFam" id="2.170.8.10:FF:000001">
    <property type="entry name" value="Phosphoenolpyruvate carboxykinase (ATP)"/>
    <property type="match status" value="1"/>
</dbReference>
<feature type="binding site" evidence="10">
    <location>
        <position position="455"/>
    </location>
    <ligand>
        <name>ATP</name>
        <dbReference type="ChEBI" id="CHEBI:30616"/>
    </ligand>
</feature>
<dbReference type="HAMAP" id="MF_00453">
    <property type="entry name" value="PEPCK_ATP"/>
    <property type="match status" value="1"/>
</dbReference>
<dbReference type="GO" id="GO:0005524">
    <property type="term" value="F:ATP binding"/>
    <property type="evidence" value="ECO:0007669"/>
    <property type="project" value="UniProtKB-UniRule"/>
</dbReference>
<feature type="binding site" evidence="10">
    <location>
        <position position="329"/>
    </location>
    <ligand>
        <name>ATP</name>
        <dbReference type="ChEBI" id="CHEBI:30616"/>
    </ligand>
</feature>
<keyword evidence="7 10" id="KW-0067">ATP-binding</keyword>
<dbReference type="GO" id="GO:0046872">
    <property type="term" value="F:metal ion binding"/>
    <property type="evidence" value="ECO:0007669"/>
    <property type="project" value="UniProtKB-KW"/>
</dbReference>
<keyword evidence="11" id="KW-0808">Transferase</keyword>
<dbReference type="Gene3D" id="3.90.228.20">
    <property type="match status" value="1"/>
</dbReference>
<comment type="cofactor">
    <cofactor evidence="10">
        <name>Mn(2+)</name>
        <dbReference type="ChEBI" id="CHEBI:29035"/>
    </cofactor>
    <text evidence="10">Binds 1 Mn(2+) ion per subunit.</text>
</comment>
<feature type="binding site" evidence="10">
    <location>
        <begin position="243"/>
        <end position="251"/>
    </location>
    <ligand>
        <name>ATP</name>
        <dbReference type="ChEBI" id="CHEBI:30616"/>
    </ligand>
</feature>
<feature type="binding site" evidence="10">
    <location>
        <begin position="449"/>
        <end position="450"/>
    </location>
    <ligand>
        <name>ATP</name>
        <dbReference type="ChEBI" id="CHEBI:30616"/>
    </ligand>
</feature>
<evidence type="ECO:0000256" key="9">
    <source>
        <dbReference type="ARBA" id="ARBA00047371"/>
    </source>
</evidence>
<feature type="binding site" evidence="10">
    <location>
        <position position="329"/>
    </location>
    <ligand>
        <name>substrate</name>
    </ligand>
</feature>
<dbReference type="GO" id="GO:0005829">
    <property type="term" value="C:cytosol"/>
    <property type="evidence" value="ECO:0007669"/>
    <property type="project" value="TreeGrafter"/>
</dbReference>
<dbReference type="InterPro" id="IPR013035">
    <property type="entry name" value="PEP_carboxykinase_C"/>
</dbReference>
<comment type="pathway">
    <text evidence="1 10">Carbohydrate biosynthesis; gluconeogenesis.</text>
</comment>
<evidence type="ECO:0000256" key="5">
    <source>
        <dbReference type="ARBA" id="ARBA00022741"/>
    </source>
</evidence>
<dbReference type="AlphaFoldDB" id="A0A6J4PHV6"/>
<feature type="binding site" evidence="10">
    <location>
        <position position="201"/>
    </location>
    <ligand>
        <name>Mn(2+)</name>
        <dbReference type="ChEBI" id="CHEBI:29035"/>
    </ligand>
</feature>
<accession>A0A6J4PHV6</accession>
<dbReference type="PANTHER" id="PTHR30031:SF0">
    <property type="entry name" value="PHOSPHOENOLPYRUVATE CARBOXYKINASE (ATP)"/>
    <property type="match status" value="1"/>
</dbReference>
<dbReference type="CDD" id="cd00484">
    <property type="entry name" value="PEPCK_ATP"/>
    <property type="match status" value="1"/>
</dbReference>
<dbReference type="GO" id="GO:0016301">
    <property type="term" value="F:kinase activity"/>
    <property type="evidence" value="ECO:0007669"/>
    <property type="project" value="UniProtKB-KW"/>
</dbReference>
<feature type="binding site" evidence="10">
    <location>
        <position position="221"/>
    </location>
    <ligand>
        <name>ATP</name>
        <dbReference type="ChEBI" id="CHEBI:30616"/>
    </ligand>
</feature>
<dbReference type="Gene3D" id="2.170.8.10">
    <property type="entry name" value="Phosphoenolpyruvate Carboxykinase, domain 2"/>
    <property type="match status" value="1"/>
</dbReference>
<keyword evidence="5 10" id="KW-0547">Nucleotide-binding</keyword>
<dbReference type="EC" id="4.1.1.49" evidence="3 10"/>
<reference evidence="11" key="1">
    <citation type="submission" date="2020-02" db="EMBL/GenBank/DDBJ databases">
        <authorList>
            <person name="Meier V. D."/>
        </authorList>
    </citation>
    <scope>NUCLEOTIDE SEQUENCE</scope>
    <source>
        <strain evidence="11">AVDCRST_MAG55</strain>
    </source>
</reference>
<dbReference type="PROSITE" id="PS00532">
    <property type="entry name" value="PEPCK_ATP"/>
    <property type="match status" value="1"/>
</dbReference>
<evidence type="ECO:0000256" key="7">
    <source>
        <dbReference type="ARBA" id="ARBA00022840"/>
    </source>
</evidence>
<comment type="similarity">
    <text evidence="2 10">Belongs to the phosphoenolpyruvate carboxykinase (ATP) family.</text>
</comment>
<feature type="binding site" evidence="10">
    <location>
        <position position="201"/>
    </location>
    <ligand>
        <name>ATP</name>
        <dbReference type="ChEBI" id="CHEBI:30616"/>
    </ligand>
</feature>
<keyword evidence="10" id="KW-0464">Manganese</keyword>
<sequence length="539" mass="58568">MDLAVRKESLERFGVENLGAVHENLPPARLVEASVRRREGMISEPSGALVVRTGKRTGRSPKDRFIVEDDLTREAVDWGAVNKPFSSGAFGALLEKAARYVENLEEVYVVDAHAGADERYSLNVQVVTEQAWQALFARQLFRRPDRDELDAFEPEWTVISMPGLLTEPEEDGTESETFVGLDFTRRVVLVCGTTYAGEIKKSIFTVLNFVLPTAYGVMPMHCSANVGSSEAGEAGDDVALFFGLSGTGKTTLSADPERALIGDDEHGWSDAGVFNFEGGCYAKTIDLSPEKEPQIWDAIRFGAVLENVAMDRRTRAVDFADASITENTRAAYPLGYIAGAVPSGKGAHPKAVLFLTADAFGVLPPISALTPSQVVYYFLSGYTAKLAGTEAEMEADVEATFSACFGAPFLPLPATTYATMLSDRLREHGARCYLINTGWSGGPYGIGKRVDIAATREMVRAVIGGRLDGAKTREDPFFGLNVPVEVPGVPREILNPRGTWNDKDAYDRQAKKLANLFHENFEKLESGVSEEVKAAGPQA</sequence>
<comment type="function">
    <text evidence="10">Involved in the gluconeogenesis. Catalyzes the conversion of oxaloacetate (OAA) to phosphoenolpyruvate (PEP) through direct phosphoryl transfer between the nucleoside triphosphate and OAA.</text>
</comment>
<gene>
    <name evidence="10" type="primary">pckA</name>
    <name evidence="11" type="ORF">AVDCRST_MAG55-1282</name>
</gene>
<feature type="binding site" evidence="10">
    <location>
        <position position="201"/>
    </location>
    <ligand>
        <name>substrate</name>
    </ligand>
</feature>
<dbReference type="EMBL" id="CADCUZ010000054">
    <property type="protein sequence ID" value="CAA9411335.1"/>
    <property type="molecule type" value="Genomic_DNA"/>
</dbReference>
<evidence type="ECO:0000256" key="1">
    <source>
        <dbReference type="ARBA" id="ARBA00004742"/>
    </source>
</evidence>
<keyword evidence="10" id="KW-0479">Metal-binding</keyword>
<dbReference type="GO" id="GO:0004612">
    <property type="term" value="F:phosphoenolpyruvate carboxykinase (ATP) activity"/>
    <property type="evidence" value="ECO:0007669"/>
    <property type="project" value="UniProtKB-UniRule"/>
</dbReference>
<evidence type="ECO:0000256" key="8">
    <source>
        <dbReference type="ARBA" id="ARBA00023239"/>
    </source>
</evidence>
<keyword evidence="11" id="KW-0418">Kinase</keyword>
<dbReference type="SUPFAM" id="SSF68923">
    <property type="entry name" value="PEP carboxykinase N-terminal domain"/>
    <property type="match status" value="1"/>
</dbReference>
<evidence type="ECO:0000256" key="6">
    <source>
        <dbReference type="ARBA" id="ARBA00022793"/>
    </source>
</evidence>
<keyword evidence="11" id="KW-0670">Pyruvate</keyword>
<evidence type="ECO:0000256" key="4">
    <source>
        <dbReference type="ARBA" id="ARBA00022432"/>
    </source>
</evidence>
<keyword evidence="6 10" id="KW-0210">Decarboxylase</keyword>
<dbReference type="GO" id="GO:0006094">
    <property type="term" value="P:gluconeogenesis"/>
    <property type="evidence" value="ECO:0007669"/>
    <property type="project" value="UniProtKB-UniRule"/>
</dbReference>
<dbReference type="Pfam" id="PF01293">
    <property type="entry name" value="PEPCK_ATP"/>
    <property type="match status" value="1"/>
</dbReference>
<comment type="subcellular location">
    <subcellularLocation>
        <location evidence="10">Cytoplasm</location>
    </subcellularLocation>
</comment>
<keyword evidence="10" id="KW-0963">Cytoplasm</keyword>
<dbReference type="InterPro" id="IPR015994">
    <property type="entry name" value="PEPCK_ATP_CS"/>
</dbReference>
<protein>
    <recommendedName>
        <fullName evidence="3 10">Phosphoenolpyruvate carboxykinase (ATP)</fullName>
        <shortName evidence="10">PCK</shortName>
        <shortName evidence="10">PEP carboxykinase</shortName>
        <shortName evidence="10">PEPCK</shortName>
        <ecNumber evidence="3 10">4.1.1.49</ecNumber>
    </recommendedName>
</protein>
<feature type="binding site" evidence="10">
    <location>
        <position position="221"/>
    </location>
    <ligand>
        <name>Mn(2+)</name>
        <dbReference type="ChEBI" id="CHEBI:29035"/>
    </ligand>
</feature>
<feature type="binding site" evidence="10">
    <location>
        <position position="264"/>
    </location>
    <ligand>
        <name>Mn(2+)</name>
        <dbReference type="ChEBI" id="CHEBI:29035"/>
    </ligand>
</feature>
<feature type="binding site" evidence="10">
    <location>
        <position position="292"/>
    </location>
    <ligand>
        <name>ATP</name>
        <dbReference type="ChEBI" id="CHEBI:30616"/>
    </ligand>
</feature>
<dbReference type="InterPro" id="IPR001272">
    <property type="entry name" value="PEP_carboxykinase_ATP"/>
</dbReference>
<dbReference type="UniPathway" id="UPA00138"/>
<dbReference type="NCBIfam" id="NF006821">
    <property type="entry name" value="PRK09344.1-3"/>
    <property type="match status" value="1"/>
</dbReference>
<organism evidence="11">
    <name type="scientific">uncultured Rubrobacteraceae bacterium</name>
    <dbReference type="NCBI Taxonomy" id="349277"/>
    <lineage>
        <taxon>Bacteria</taxon>
        <taxon>Bacillati</taxon>
        <taxon>Actinomycetota</taxon>
        <taxon>Rubrobacteria</taxon>
        <taxon>Rubrobacterales</taxon>
        <taxon>Rubrobacteraceae</taxon>
        <taxon>environmental samples</taxon>
    </lineage>
</organism>
<keyword evidence="4 10" id="KW-0312">Gluconeogenesis</keyword>
<dbReference type="NCBIfam" id="TIGR00224">
    <property type="entry name" value="pckA"/>
    <property type="match status" value="1"/>
</dbReference>
<dbReference type="PANTHER" id="PTHR30031">
    <property type="entry name" value="PHOSPHOENOLPYRUVATE CARBOXYKINASE ATP"/>
    <property type="match status" value="1"/>
</dbReference>
<dbReference type="SUPFAM" id="SSF53795">
    <property type="entry name" value="PEP carboxykinase-like"/>
    <property type="match status" value="1"/>
</dbReference>
<comment type="catalytic activity">
    <reaction evidence="9 10">
        <text>oxaloacetate + ATP = phosphoenolpyruvate + ADP + CO2</text>
        <dbReference type="Rhea" id="RHEA:18617"/>
        <dbReference type="ChEBI" id="CHEBI:16452"/>
        <dbReference type="ChEBI" id="CHEBI:16526"/>
        <dbReference type="ChEBI" id="CHEBI:30616"/>
        <dbReference type="ChEBI" id="CHEBI:58702"/>
        <dbReference type="ChEBI" id="CHEBI:456216"/>
        <dbReference type="EC" id="4.1.1.49"/>
    </reaction>
</comment>
<proteinExistence type="inferred from homology"/>
<feature type="binding site" evidence="10">
    <location>
        <position position="59"/>
    </location>
    <ligand>
        <name>substrate</name>
    </ligand>
</feature>
<dbReference type="NCBIfam" id="NF006820">
    <property type="entry name" value="PRK09344.1-2"/>
    <property type="match status" value="1"/>
</dbReference>
<name>A0A6J4PHV6_9ACTN</name>
<evidence type="ECO:0000256" key="2">
    <source>
        <dbReference type="ARBA" id="ARBA00006052"/>
    </source>
</evidence>
<feature type="binding site" evidence="10">
    <location>
        <position position="195"/>
    </location>
    <ligand>
        <name>substrate</name>
    </ligand>
</feature>
<evidence type="ECO:0000313" key="11">
    <source>
        <dbReference type="EMBL" id="CAA9411335.1"/>
    </source>
</evidence>
<keyword evidence="8 10" id="KW-0456">Lyase</keyword>
<dbReference type="PIRSF" id="PIRSF006294">
    <property type="entry name" value="PEP_crbxkin"/>
    <property type="match status" value="1"/>
</dbReference>
<evidence type="ECO:0000256" key="10">
    <source>
        <dbReference type="HAMAP-Rule" id="MF_00453"/>
    </source>
</evidence>
<evidence type="ECO:0000256" key="3">
    <source>
        <dbReference type="ARBA" id="ARBA00012363"/>
    </source>
</evidence>
<dbReference type="InterPro" id="IPR008210">
    <property type="entry name" value="PEP_carboxykinase_N"/>
</dbReference>
<dbReference type="Gene3D" id="3.40.449.10">
    <property type="entry name" value="Phosphoenolpyruvate Carboxykinase, domain 1"/>
    <property type="match status" value="1"/>
</dbReference>